<dbReference type="Proteomes" id="UP001314263">
    <property type="component" value="Unassembled WGS sequence"/>
</dbReference>
<feature type="region of interest" description="Disordered" evidence="5">
    <location>
        <begin position="307"/>
        <end position="335"/>
    </location>
</feature>
<dbReference type="InterPro" id="IPR044800">
    <property type="entry name" value="LEC2-like"/>
</dbReference>
<evidence type="ECO:0000256" key="2">
    <source>
        <dbReference type="ARBA" id="ARBA00023125"/>
    </source>
</evidence>
<dbReference type="Pfam" id="PF02362">
    <property type="entry name" value="B3"/>
    <property type="match status" value="1"/>
</dbReference>
<feature type="compositionally biased region" description="Polar residues" evidence="5">
    <location>
        <begin position="49"/>
        <end position="66"/>
    </location>
</feature>
<proteinExistence type="predicted"/>
<evidence type="ECO:0000259" key="6">
    <source>
        <dbReference type="SMART" id="SM01019"/>
    </source>
</evidence>
<feature type="region of interest" description="Disordered" evidence="5">
    <location>
        <begin position="1"/>
        <end position="66"/>
    </location>
</feature>
<dbReference type="AlphaFoldDB" id="A0AAV1I2U8"/>
<reference evidence="7 8" key="1">
    <citation type="submission" date="2023-10" db="EMBL/GenBank/DDBJ databases">
        <authorList>
            <person name="Maclean D."/>
            <person name="Macfadyen A."/>
        </authorList>
    </citation>
    <scope>NUCLEOTIDE SEQUENCE [LARGE SCALE GENOMIC DNA]</scope>
</reference>
<evidence type="ECO:0000313" key="8">
    <source>
        <dbReference type="Proteomes" id="UP001314263"/>
    </source>
</evidence>
<dbReference type="Gene3D" id="2.40.330.10">
    <property type="entry name" value="DNA-binding pseudobarrel domain"/>
    <property type="match status" value="1"/>
</dbReference>
<dbReference type="GO" id="GO:0003700">
    <property type="term" value="F:DNA-binding transcription factor activity"/>
    <property type="evidence" value="ECO:0007669"/>
    <property type="project" value="InterPro"/>
</dbReference>
<gene>
    <name evidence="7" type="ORF">CVIRNUC_003995</name>
</gene>
<dbReference type="SUPFAM" id="SSF101936">
    <property type="entry name" value="DNA-binding pseudobarrel domain"/>
    <property type="match status" value="1"/>
</dbReference>
<keyword evidence="4" id="KW-0539">Nucleus</keyword>
<dbReference type="CDD" id="cd10017">
    <property type="entry name" value="B3_DNA"/>
    <property type="match status" value="1"/>
</dbReference>
<name>A0AAV1I2U8_9CHLO</name>
<dbReference type="GO" id="GO:0003677">
    <property type="term" value="F:DNA binding"/>
    <property type="evidence" value="ECO:0007669"/>
    <property type="project" value="UniProtKB-KW"/>
</dbReference>
<comment type="caution">
    <text evidence="7">The sequence shown here is derived from an EMBL/GenBank/DDBJ whole genome shotgun (WGS) entry which is preliminary data.</text>
</comment>
<sequence length="335" mass="35416">MASGAQFSQMYATVPQPTPQPTPSALGPLSSTPAESSPDDQPGGDSPRETVQPSASGPGTRTNGLQGTLEEYNASFLFDKMLTSSDAGGHGRVVIPKVHARAHLPSLEDKQGIHVDMIDTFGTRHKFRYCSWINNSSRMYLLEGVAPALNALRLKAGDILIFGKTREGELLLGGRARTASDKDRKAPPRTRKTTEEKQVIKKQRQEKKLTQAHFRPLCDGVFRAVPPTVNAKEFCGKILQQSGTWTAVLDLAGEAYQAFFDSQAAALEALNAAGVGNKPLPLQLAAEAAAAAAAAARVANLPQDVGQGFGQGSGQPGGLVTATAPQPMAPMNAVH</sequence>
<evidence type="ECO:0000256" key="1">
    <source>
        <dbReference type="ARBA" id="ARBA00023015"/>
    </source>
</evidence>
<feature type="domain" description="TF-B3" evidence="6">
    <location>
        <begin position="78"/>
        <end position="178"/>
    </location>
</feature>
<evidence type="ECO:0000313" key="7">
    <source>
        <dbReference type="EMBL" id="CAK0772741.1"/>
    </source>
</evidence>
<keyword evidence="1" id="KW-0805">Transcription regulation</keyword>
<dbReference type="InterPro" id="IPR015300">
    <property type="entry name" value="DNA-bd_pseudobarrel_sf"/>
</dbReference>
<accession>A0AAV1I2U8</accession>
<keyword evidence="2" id="KW-0238">DNA-binding</keyword>
<evidence type="ECO:0000256" key="4">
    <source>
        <dbReference type="ARBA" id="ARBA00023242"/>
    </source>
</evidence>
<dbReference type="PANTHER" id="PTHR31140:SF139">
    <property type="entry name" value="B3 DOMAIN-CONTAINING PROTEIN OS02G0455900-RELATED"/>
    <property type="match status" value="1"/>
</dbReference>
<dbReference type="SMART" id="SM01019">
    <property type="entry name" value="B3"/>
    <property type="match status" value="1"/>
</dbReference>
<dbReference type="InterPro" id="IPR003340">
    <property type="entry name" value="B3_DNA-bd"/>
</dbReference>
<evidence type="ECO:0000256" key="5">
    <source>
        <dbReference type="SAM" id="MobiDB-lite"/>
    </source>
</evidence>
<protein>
    <recommendedName>
        <fullName evidence="6">TF-B3 domain-containing protein</fullName>
    </recommendedName>
</protein>
<dbReference type="EMBL" id="CAUYUE010000005">
    <property type="protein sequence ID" value="CAK0772741.1"/>
    <property type="molecule type" value="Genomic_DNA"/>
</dbReference>
<dbReference type="PANTHER" id="PTHR31140">
    <property type="entry name" value="B3 DOMAIN-CONTAINING TRANSCRIPTION FACTOR ABI3"/>
    <property type="match status" value="1"/>
</dbReference>
<feature type="compositionally biased region" description="Gly residues" evidence="5">
    <location>
        <begin position="307"/>
        <end position="317"/>
    </location>
</feature>
<keyword evidence="3" id="KW-0804">Transcription</keyword>
<feature type="region of interest" description="Disordered" evidence="5">
    <location>
        <begin position="176"/>
        <end position="195"/>
    </location>
</feature>
<feature type="compositionally biased region" description="Basic and acidic residues" evidence="5">
    <location>
        <begin position="178"/>
        <end position="195"/>
    </location>
</feature>
<organism evidence="7 8">
    <name type="scientific">Coccomyxa viridis</name>
    <dbReference type="NCBI Taxonomy" id="1274662"/>
    <lineage>
        <taxon>Eukaryota</taxon>
        <taxon>Viridiplantae</taxon>
        <taxon>Chlorophyta</taxon>
        <taxon>core chlorophytes</taxon>
        <taxon>Trebouxiophyceae</taxon>
        <taxon>Trebouxiophyceae incertae sedis</taxon>
        <taxon>Coccomyxaceae</taxon>
        <taxon>Coccomyxa</taxon>
    </lineage>
</organism>
<evidence type="ECO:0000256" key="3">
    <source>
        <dbReference type="ARBA" id="ARBA00023163"/>
    </source>
</evidence>
<feature type="compositionally biased region" description="Polar residues" evidence="5">
    <location>
        <begin position="1"/>
        <end position="11"/>
    </location>
</feature>
<keyword evidence="8" id="KW-1185">Reference proteome</keyword>